<reference evidence="1 2" key="1">
    <citation type="journal article" date="2012" name="Nat. Biotechnol.">
        <title>Draft genome sequence of pigeonpea (Cajanus cajan), an orphan legume crop of resource-poor farmers.</title>
        <authorList>
            <person name="Varshney R.K."/>
            <person name="Chen W."/>
            <person name="Li Y."/>
            <person name="Bharti A.K."/>
            <person name="Saxena R.K."/>
            <person name="Schlueter J.A."/>
            <person name="Donoghue M.T."/>
            <person name="Azam S."/>
            <person name="Fan G."/>
            <person name="Whaley A.M."/>
            <person name="Farmer A.D."/>
            <person name="Sheridan J."/>
            <person name="Iwata A."/>
            <person name="Tuteja R."/>
            <person name="Penmetsa R.V."/>
            <person name="Wu W."/>
            <person name="Upadhyaya H.D."/>
            <person name="Yang S.P."/>
            <person name="Shah T."/>
            <person name="Saxena K.B."/>
            <person name="Michael T."/>
            <person name="McCombie W.R."/>
            <person name="Yang B."/>
            <person name="Zhang G."/>
            <person name="Yang H."/>
            <person name="Wang J."/>
            <person name="Spillane C."/>
            <person name="Cook D.R."/>
            <person name="May G.D."/>
            <person name="Xu X."/>
            <person name="Jackson S.A."/>
        </authorList>
    </citation>
    <scope>NUCLEOTIDE SEQUENCE [LARGE SCALE GENOMIC DNA]</scope>
    <source>
        <strain evidence="2">cv. Asha</strain>
    </source>
</reference>
<evidence type="ECO:0000313" key="2">
    <source>
        <dbReference type="Proteomes" id="UP000075243"/>
    </source>
</evidence>
<evidence type="ECO:0008006" key="3">
    <source>
        <dbReference type="Google" id="ProtNLM"/>
    </source>
</evidence>
<evidence type="ECO:0000313" key="1">
    <source>
        <dbReference type="EMBL" id="KYP62467.1"/>
    </source>
</evidence>
<dbReference type="Gramene" id="C.cajan_16517.t">
    <property type="protein sequence ID" value="C.cajan_16517.t.cds1"/>
    <property type="gene ID" value="C.cajan_16517"/>
</dbReference>
<dbReference type="AlphaFoldDB" id="A0A151T607"/>
<keyword evidence="2" id="KW-1185">Reference proteome</keyword>
<accession>A0A151T607</accession>
<dbReference type="EMBL" id="CM003610">
    <property type="protein sequence ID" value="KYP62467.1"/>
    <property type="molecule type" value="Genomic_DNA"/>
</dbReference>
<protein>
    <recommendedName>
        <fullName evidence="3">Retrovirus-related Pol polyprotein from transposon TNT 1-94</fullName>
    </recommendedName>
</protein>
<gene>
    <name evidence="1" type="ORF">KK1_017001</name>
</gene>
<dbReference type="Proteomes" id="UP000075243">
    <property type="component" value="Chromosome 8"/>
</dbReference>
<name>A0A151T607_CAJCA</name>
<sequence>MNNCKPIPILMHPSIGLSKDEIGKSIDQMIYRGMIRFLLYLTASRPDILFSVCLWAKFQSDPQRVSFESCEMNIHIYCKFY</sequence>
<proteinExistence type="predicted"/>
<organism evidence="1 2">
    <name type="scientific">Cajanus cajan</name>
    <name type="common">Pigeon pea</name>
    <name type="synonym">Cajanus indicus</name>
    <dbReference type="NCBI Taxonomy" id="3821"/>
    <lineage>
        <taxon>Eukaryota</taxon>
        <taxon>Viridiplantae</taxon>
        <taxon>Streptophyta</taxon>
        <taxon>Embryophyta</taxon>
        <taxon>Tracheophyta</taxon>
        <taxon>Spermatophyta</taxon>
        <taxon>Magnoliopsida</taxon>
        <taxon>eudicotyledons</taxon>
        <taxon>Gunneridae</taxon>
        <taxon>Pentapetalae</taxon>
        <taxon>rosids</taxon>
        <taxon>fabids</taxon>
        <taxon>Fabales</taxon>
        <taxon>Fabaceae</taxon>
        <taxon>Papilionoideae</taxon>
        <taxon>50 kb inversion clade</taxon>
        <taxon>NPAAA clade</taxon>
        <taxon>indigoferoid/millettioid clade</taxon>
        <taxon>Phaseoleae</taxon>
        <taxon>Cajanus</taxon>
    </lineage>
</organism>